<comment type="caution">
    <text evidence="1">The sequence shown here is derived from an EMBL/GenBank/DDBJ whole genome shotgun (WGS) entry which is preliminary data.</text>
</comment>
<keyword evidence="2" id="KW-1185">Reference proteome</keyword>
<sequence>MPKIKELSIFERGKIIGLHKDNHNPRHFQNFKYGLVFPASQSGRPSIFNDFDKWHLIQLLKNDRQQSVDELTEKFNELELKTSSSFTICHNLYELGYHGIRKL</sequence>
<protein>
    <submittedName>
        <fullName evidence="1">15782_t:CDS:1</fullName>
    </submittedName>
</protein>
<dbReference type="AlphaFoldDB" id="A0A9N9J906"/>
<dbReference type="EMBL" id="CAJVPQ010026661">
    <property type="protein sequence ID" value="CAG8769391.1"/>
    <property type="molecule type" value="Genomic_DNA"/>
</dbReference>
<accession>A0A9N9J906</accession>
<evidence type="ECO:0000313" key="1">
    <source>
        <dbReference type="EMBL" id="CAG8769391.1"/>
    </source>
</evidence>
<organism evidence="1 2">
    <name type="scientific">Funneliformis caledonium</name>
    <dbReference type="NCBI Taxonomy" id="1117310"/>
    <lineage>
        <taxon>Eukaryota</taxon>
        <taxon>Fungi</taxon>
        <taxon>Fungi incertae sedis</taxon>
        <taxon>Mucoromycota</taxon>
        <taxon>Glomeromycotina</taxon>
        <taxon>Glomeromycetes</taxon>
        <taxon>Glomerales</taxon>
        <taxon>Glomeraceae</taxon>
        <taxon>Funneliformis</taxon>
    </lineage>
</organism>
<dbReference type="OrthoDB" id="2393464at2759"/>
<proteinExistence type="predicted"/>
<dbReference type="Proteomes" id="UP000789570">
    <property type="component" value="Unassembled WGS sequence"/>
</dbReference>
<reference evidence="1" key="1">
    <citation type="submission" date="2021-06" db="EMBL/GenBank/DDBJ databases">
        <authorList>
            <person name="Kallberg Y."/>
            <person name="Tangrot J."/>
            <person name="Rosling A."/>
        </authorList>
    </citation>
    <scope>NUCLEOTIDE SEQUENCE</scope>
    <source>
        <strain evidence="1">UK204</strain>
    </source>
</reference>
<name>A0A9N9J906_9GLOM</name>
<evidence type="ECO:0000313" key="2">
    <source>
        <dbReference type="Proteomes" id="UP000789570"/>
    </source>
</evidence>
<gene>
    <name evidence="1" type="ORF">FCALED_LOCUS17436</name>
</gene>